<dbReference type="Proteomes" id="UP000238375">
    <property type="component" value="Unassembled WGS sequence"/>
</dbReference>
<dbReference type="Pfam" id="PF13715">
    <property type="entry name" value="CarbopepD_reg_2"/>
    <property type="match status" value="1"/>
</dbReference>
<keyword evidence="2 10" id="KW-0813">Transport</keyword>
<dbReference type="PANTHER" id="PTHR30069:SF29">
    <property type="entry name" value="HEMOGLOBIN AND HEMOGLOBIN-HAPTOGLOBIN-BINDING PROTEIN 1-RELATED"/>
    <property type="match status" value="1"/>
</dbReference>
<evidence type="ECO:0000256" key="6">
    <source>
        <dbReference type="ARBA" id="ARBA00023077"/>
    </source>
</evidence>
<feature type="domain" description="TonB-dependent receptor plug" evidence="13">
    <location>
        <begin position="146"/>
        <end position="224"/>
    </location>
</feature>
<comment type="similarity">
    <text evidence="10 11">Belongs to the TonB-dependent receptor family.</text>
</comment>
<keyword evidence="5" id="KW-0732">Signal</keyword>
<dbReference type="PROSITE" id="PS52016">
    <property type="entry name" value="TONB_DEPENDENT_REC_3"/>
    <property type="match status" value="1"/>
</dbReference>
<evidence type="ECO:0000256" key="5">
    <source>
        <dbReference type="ARBA" id="ARBA00022729"/>
    </source>
</evidence>
<dbReference type="SUPFAM" id="SSF56935">
    <property type="entry name" value="Porins"/>
    <property type="match status" value="1"/>
</dbReference>
<dbReference type="SUPFAM" id="SSF49464">
    <property type="entry name" value="Carboxypeptidase regulatory domain-like"/>
    <property type="match status" value="1"/>
</dbReference>
<accession>A0A2T0SSW0</accession>
<dbReference type="EMBL" id="PVTE01000012">
    <property type="protein sequence ID" value="PRY36501.1"/>
    <property type="molecule type" value="Genomic_DNA"/>
</dbReference>
<dbReference type="GO" id="GO:0009279">
    <property type="term" value="C:cell outer membrane"/>
    <property type="evidence" value="ECO:0007669"/>
    <property type="project" value="UniProtKB-SubCell"/>
</dbReference>
<keyword evidence="6 11" id="KW-0798">TonB box</keyword>
<evidence type="ECO:0000313" key="15">
    <source>
        <dbReference type="Proteomes" id="UP000238375"/>
    </source>
</evidence>
<evidence type="ECO:0000259" key="13">
    <source>
        <dbReference type="Pfam" id="PF07715"/>
    </source>
</evidence>
<dbReference type="RefSeq" id="WP_106138703.1">
    <property type="nucleotide sequence ID" value="NZ_PVTE01000012.1"/>
</dbReference>
<dbReference type="Gene3D" id="2.40.170.20">
    <property type="entry name" value="TonB-dependent receptor, beta-barrel domain"/>
    <property type="match status" value="1"/>
</dbReference>
<dbReference type="Gene3D" id="2.170.130.10">
    <property type="entry name" value="TonB-dependent receptor, plug domain"/>
    <property type="match status" value="1"/>
</dbReference>
<dbReference type="OrthoDB" id="1111684at2"/>
<proteinExistence type="inferred from homology"/>
<evidence type="ECO:0000256" key="2">
    <source>
        <dbReference type="ARBA" id="ARBA00022448"/>
    </source>
</evidence>
<evidence type="ECO:0000256" key="10">
    <source>
        <dbReference type="PROSITE-ProRule" id="PRU01360"/>
    </source>
</evidence>
<keyword evidence="3 10" id="KW-1134">Transmembrane beta strand</keyword>
<evidence type="ECO:0000256" key="7">
    <source>
        <dbReference type="ARBA" id="ARBA00023136"/>
    </source>
</evidence>
<name>A0A2T0SSW0_9BACT</name>
<keyword evidence="4 10" id="KW-0812">Transmembrane</keyword>
<dbReference type="Gene3D" id="2.60.40.1120">
    <property type="entry name" value="Carboxypeptidase-like, regulatory domain"/>
    <property type="match status" value="1"/>
</dbReference>
<dbReference type="InterPro" id="IPR008969">
    <property type="entry name" value="CarboxyPept-like_regulatory"/>
</dbReference>
<dbReference type="GO" id="GO:0015344">
    <property type="term" value="F:siderophore uptake transmembrane transporter activity"/>
    <property type="evidence" value="ECO:0007669"/>
    <property type="project" value="TreeGrafter"/>
</dbReference>
<dbReference type="InterPro" id="IPR036942">
    <property type="entry name" value="Beta-barrel_TonB_sf"/>
</dbReference>
<comment type="subcellular location">
    <subcellularLocation>
        <location evidence="1 10">Cell outer membrane</location>
        <topology evidence="1 10">Multi-pass membrane protein</topology>
    </subcellularLocation>
</comment>
<evidence type="ECO:0000256" key="1">
    <source>
        <dbReference type="ARBA" id="ARBA00004571"/>
    </source>
</evidence>
<dbReference type="Pfam" id="PF00593">
    <property type="entry name" value="TonB_dep_Rec_b-barrel"/>
    <property type="match status" value="1"/>
</dbReference>
<feature type="domain" description="TonB-dependent receptor-like beta-barrel" evidence="12">
    <location>
        <begin position="286"/>
        <end position="758"/>
    </location>
</feature>
<dbReference type="InterPro" id="IPR037066">
    <property type="entry name" value="Plug_dom_sf"/>
</dbReference>
<evidence type="ECO:0000256" key="11">
    <source>
        <dbReference type="RuleBase" id="RU003357"/>
    </source>
</evidence>
<keyword evidence="8 14" id="KW-0675">Receptor</keyword>
<keyword evidence="15" id="KW-1185">Reference proteome</keyword>
<evidence type="ECO:0000313" key="14">
    <source>
        <dbReference type="EMBL" id="PRY36501.1"/>
    </source>
</evidence>
<dbReference type="AlphaFoldDB" id="A0A2T0SSW0"/>
<evidence type="ECO:0000256" key="4">
    <source>
        <dbReference type="ARBA" id="ARBA00022692"/>
    </source>
</evidence>
<dbReference type="PANTHER" id="PTHR30069">
    <property type="entry name" value="TONB-DEPENDENT OUTER MEMBRANE RECEPTOR"/>
    <property type="match status" value="1"/>
</dbReference>
<evidence type="ECO:0000256" key="3">
    <source>
        <dbReference type="ARBA" id="ARBA00022452"/>
    </source>
</evidence>
<evidence type="ECO:0000256" key="8">
    <source>
        <dbReference type="ARBA" id="ARBA00023170"/>
    </source>
</evidence>
<gene>
    <name evidence="14" type="ORF">CLV58_11291</name>
</gene>
<keyword evidence="9 10" id="KW-0998">Cell outer membrane</keyword>
<dbReference type="InterPro" id="IPR000531">
    <property type="entry name" value="Beta-barrel_TonB"/>
</dbReference>
<reference evidence="14 15" key="1">
    <citation type="submission" date="2018-03" db="EMBL/GenBank/DDBJ databases">
        <title>Genomic Encyclopedia of Archaeal and Bacterial Type Strains, Phase II (KMG-II): from individual species to whole genera.</title>
        <authorList>
            <person name="Goeker M."/>
        </authorList>
    </citation>
    <scope>NUCLEOTIDE SEQUENCE [LARGE SCALE GENOMIC DNA]</scope>
    <source>
        <strain evidence="14 15">DSM 28354</strain>
    </source>
</reference>
<dbReference type="Pfam" id="PF07715">
    <property type="entry name" value="Plug"/>
    <property type="match status" value="1"/>
</dbReference>
<dbReference type="InterPro" id="IPR012910">
    <property type="entry name" value="Plug_dom"/>
</dbReference>
<protein>
    <submittedName>
        <fullName evidence="14">TonB-dependent receptor-like protein</fullName>
    </submittedName>
</protein>
<dbReference type="InterPro" id="IPR039426">
    <property type="entry name" value="TonB-dep_rcpt-like"/>
</dbReference>
<evidence type="ECO:0000259" key="12">
    <source>
        <dbReference type="Pfam" id="PF00593"/>
    </source>
</evidence>
<evidence type="ECO:0000256" key="9">
    <source>
        <dbReference type="ARBA" id="ARBA00023237"/>
    </source>
</evidence>
<keyword evidence="7 10" id="KW-0472">Membrane</keyword>
<sequence length="800" mass="89393">MRLFTYGLLCFALLWCVDGWAQTTVSRYTISGYVREAGSQEALIGVNIYVPGTTTGTTTNTYGFYSLTLPAQDSARIAYSFVGYETSSRSVRLRSNQRIDITLAQGRDLSEVEVRGIAQEKVSETAQMSAIDVPIAQIKKIPAFLGEKDVLKVLQLMPGVQKGSEGQTGIYVRGGGPDQNLIILDDAVVYNASHLFGFFSVFNGDAIKSVELIKGGFPARYGGRLSSVIELNMKDGNREKLHGEGGIGLIASRLTLEGPLTKNKKGSFLVSGRRTYLDVVSAPIVRAQTNGQTKAGYYFYDLNAKANYDLSQNDKLYVSGYLGRDRFHASDAPSATETSLGWGNVTGTLRWNHLFNEKLFSNLSATFSDYKFEINSSERGTVDNQSYSLGYSSGIRDLSLKYDVDYYPAPQHAVRLGVQTTYHRFTPSAIVLQNALINQYQQSVESINVLESGLYAEDTWRPSDRWRVNGGLRLSYFKHPDVGYIRPEPRLSAAYTLRPDLSLKASYALMNQYVHLLSNTGIGLPTDLWVPTTDRVKPQQSQQVAIGIAKDLPGSGLALTVEGYYKTMSNIINYKEGASFLLLNDPTSANNTRWEDNVTAGRGWSYGAEVLLQKKIGRLSGWVGYTLSWTQWQFAELNNGRPYYPRYDRRHDISVVGIYELSKRITLSGTWVYGTGNALTLPTGRYDAYRPGGSYVPLTGGGQFGGLFQNGRIVDDYGTQKNSFRAEPYHRFDVAIQFHKQKKHHERTWEISLYNAYNRRNPFFYRLESVAQTNGEPNKTVLVRYSVFPIVPSVSYSFKF</sequence>
<comment type="caution">
    <text evidence="14">The sequence shown here is derived from an EMBL/GenBank/DDBJ whole genome shotgun (WGS) entry which is preliminary data.</text>
</comment>
<organism evidence="14 15">
    <name type="scientific">Spirosoma oryzae</name>
    <dbReference type="NCBI Taxonomy" id="1469603"/>
    <lineage>
        <taxon>Bacteria</taxon>
        <taxon>Pseudomonadati</taxon>
        <taxon>Bacteroidota</taxon>
        <taxon>Cytophagia</taxon>
        <taxon>Cytophagales</taxon>
        <taxon>Cytophagaceae</taxon>
        <taxon>Spirosoma</taxon>
    </lineage>
</organism>
<dbReference type="GO" id="GO:0044718">
    <property type="term" value="P:siderophore transmembrane transport"/>
    <property type="evidence" value="ECO:0007669"/>
    <property type="project" value="TreeGrafter"/>
</dbReference>